<organism evidence="2 3">
    <name type="scientific">Micavibrio aeruginosavorus</name>
    <dbReference type="NCBI Taxonomy" id="349221"/>
    <lineage>
        <taxon>Bacteria</taxon>
        <taxon>Pseudomonadati</taxon>
        <taxon>Bdellovibrionota</taxon>
        <taxon>Bdellovibrionia</taxon>
        <taxon>Bdellovibrionales</taxon>
        <taxon>Pseudobdellovibrionaceae</taxon>
        <taxon>Micavibrio</taxon>
    </lineage>
</organism>
<name>A0A2W5FNP4_9BACT</name>
<comment type="caution">
    <text evidence="2">The sequence shown here is derived from an EMBL/GenBank/DDBJ whole genome shotgun (WGS) entry which is preliminary data.</text>
</comment>
<proteinExistence type="predicted"/>
<evidence type="ECO:0000256" key="1">
    <source>
        <dbReference type="SAM" id="MobiDB-lite"/>
    </source>
</evidence>
<feature type="region of interest" description="Disordered" evidence="1">
    <location>
        <begin position="1"/>
        <end position="63"/>
    </location>
</feature>
<protein>
    <submittedName>
        <fullName evidence="2">Uncharacterized protein</fullName>
    </submittedName>
</protein>
<dbReference type="AlphaFoldDB" id="A0A2W5FNP4"/>
<dbReference type="Proteomes" id="UP000249739">
    <property type="component" value="Unassembled WGS sequence"/>
</dbReference>
<evidence type="ECO:0000313" key="3">
    <source>
        <dbReference type="Proteomes" id="UP000249739"/>
    </source>
</evidence>
<feature type="non-terminal residue" evidence="2">
    <location>
        <position position="79"/>
    </location>
</feature>
<reference evidence="2 3" key="1">
    <citation type="submission" date="2017-08" db="EMBL/GenBank/DDBJ databases">
        <title>Infants hospitalized years apart are colonized by the same room-sourced microbial strains.</title>
        <authorList>
            <person name="Brooks B."/>
            <person name="Olm M.R."/>
            <person name="Firek B.A."/>
            <person name="Baker R."/>
            <person name="Thomas B.C."/>
            <person name="Morowitz M.J."/>
            <person name="Banfield J.F."/>
        </authorList>
    </citation>
    <scope>NUCLEOTIDE SEQUENCE [LARGE SCALE GENOMIC DNA]</scope>
    <source>
        <strain evidence="2">S2_006_000_R2_64</strain>
    </source>
</reference>
<evidence type="ECO:0000313" key="2">
    <source>
        <dbReference type="EMBL" id="PZP55417.1"/>
    </source>
</evidence>
<feature type="compositionally biased region" description="Basic residues" evidence="1">
    <location>
        <begin position="24"/>
        <end position="35"/>
    </location>
</feature>
<dbReference type="EMBL" id="QFOT01000070">
    <property type="protein sequence ID" value="PZP55417.1"/>
    <property type="molecule type" value="Genomic_DNA"/>
</dbReference>
<gene>
    <name evidence="2" type="ORF">DI586_06900</name>
</gene>
<accession>A0A2W5FNP4</accession>
<sequence length="79" mass="9330">MNIQSRNDGKKPVCLRKWSSSQRQRQREKIHKQKIWLKATGPKTVEGKKRSSQNARKHGMRSRQTMAFRKLLSLQSKLL</sequence>